<feature type="compositionally biased region" description="Pro residues" evidence="1">
    <location>
        <begin position="1"/>
        <end position="16"/>
    </location>
</feature>
<dbReference type="Gene3D" id="1.20.58.80">
    <property type="entry name" value="Phosphotransferase system, lactose/cellobiose-type IIA subunit"/>
    <property type="match status" value="1"/>
</dbReference>
<comment type="caution">
    <text evidence="3">The sequence shown here is derived from an EMBL/GenBank/DDBJ whole genome shotgun (WGS) entry which is preliminary data.</text>
</comment>
<dbReference type="AlphaFoldDB" id="A0A0L6VIT0"/>
<protein>
    <recommendedName>
        <fullName evidence="2">MIT domain-containing protein</fullName>
    </recommendedName>
</protein>
<dbReference type="SUPFAM" id="SSF116846">
    <property type="entry name" value="MIT domain"/>
    <property type="match status" value="1"/>
</dbReference>
<evidence type="ECO:0000256" key="1">
    <source>
        <dbReference type="SAM" id="MobiDB-lite"/>
    </source>
</evidence>
<evidence type="ECO:0000313" key="4">
    <source>
        <dbReference type="Proteomes" id="UP000037035"/>
    </source>
</evidence>
<feature type="compositionally biased region" description="Polar residues" evidence="1">
    <location>
        <begin position="271"/>
        <end position="282"/>
    </location>
</feature>
<gene>
    <name evidence="3" type="ORF">VP01_1517g3</name>
</gene>
<reference evidence="3 4" key="1">
    <citation type="submission" date="2015-08" db="EMBL/GenBank/DDBJ databases">
        <title>Next Generation Sequencing and Analysis of the Genome of Puccinia sorghi L Schw, the Causal Agent of Maize Common Rust.</title>
        <authorList>
            <person name="Rochi L."/>
            <person name="Burguener G."/>
            <person name="Darino M."/>
            <person name="Turjanski A."/>
            <person name="Kreff E."/>
            <person name="Dieguez M.J."/>
            <person name="Sacco F."/>
        </authorList>
    </citation>
    <scope>NUCLEOTIDE SEQUENCE [LARGE SCALE GENOMIC DNA]</scope>
    <source>
        <strain evidence="3 4">RO10H11247</strain>
    </source>
</reference>
<feature type="domain" description="MIT" evidence="2">
    <location>
        <begin position="92"/>
        <end position="140"/>
    </location>
</feature>
<evidence type="ECO:0000259" key="2">
    <source>
        <dbReference type="Pfam" id="PF04212"/>
    </source>
</evidence>
<dbReference type="STRING" id="27349.A0A0L6VIT0"/>
<feature type="compositionally biased region" description="Polar residues" evidence="1">
    <location>
        <begin position="73"/>
        <end position="87"/>
    </location>
</feature>
<dbReference type="PANTHER" id="PTHR37327:SF1">
    <property type="entry name" value="MICROTUBULE INTERACTING AND TRANSPORT DOMAIN-CONTAINING PROTEIN"/>
    <property type="match status" value="1"/>
</dbReference>
<feature type="region of interest" description="Disordered" evidence="1">
    <location>
        <begin position="393"/>
        <end position="416"/>
    </location>
</feature>
<feature type="region of interest" description="Disordered" evidence="1">
    <location>
        <begin position="336"/>
        <end position="357"/>
    </location>
</feature>
<proteinExistence type="predicted"/>
<dbReference type="Proteomes" id="UP000037035">
    <property type="component" value="Unassembled WGS sequence"/>
</dbReference>
<dbReference type="Pfam" id="PF04212">
    <property type="entry name" value="MIT"/>
    <property type="match status" value="1"/>
</dbReference>
<feature type="compositionally biased region" description="Polar residues" evidence="1">
    <location>
        <begin position="480"/>
        <end position="502"/>
    </location>
</feature>
<keyword evidence="4" id="KW-1185">Reference proteome</keyword>
<feature type="compositionally biased region" description="Polar residues" evidence="1">
    <location>
        <begin position="245"/>
        <end position="255"/>
    </location>
</feature>
<dbReference type="EMBL" id="LAVV01005753">
    <property type="protein sequence ID" value="KNZ60691.1"/>
    <property type="molecule type" value="Genomic_DNA"/>
</dbReference>
<feature type="compositionally biased region" description="Polar residues" evidence="1">
    <location>
        <begin position="577"/>
        <end position="586"/>
    </location>
</feature>
<feature type="region of interest" description="Disordered" evidence="1">
    <location>
        <begin position="1"/>
        <end position="87"/>
    </location>
</feature>
<feature type="region of interest" description="Disordered" evidence="1">
    <location>
        <begin position="444"/>
        <end position="505"/>
    </location>
</feature>
<name>A0A0L6VIT0_9BASI</name>
<feature type="region of interest" description="Disordered" evidence="1">
    <location>
        <begin position="268"/>
        <end position="300"/>
    </location>
</feature>
<evidence type="ECO:0000313" key="3">
    <source>
        <dbReference type="EMBL" id="KNZ60691.1"/>
    </source>
</evidence>
<feature type="compositionally biased region" description="Polar residues" evidence="1">
    <location>
        <begin position="52"/>
        <end position="66"/>
    </location>
</feature>
<feature type="compositionally biased region" description="Polar residues" evidence="1">
    <location>
        <begin position="445"/>
        <end position="455"/>
    </location>
</feature>
<feature type="compositionally biased region" description="Low complexity" evidence="1">
    <location>
        <begin position="339"/>
        <end position="354"/>
    </location>
</feature>
<dbReference type="InterPro" id="IPR036181">
    <property type="entry name" value="MIT_dom_sf"/>
</dbReference>
<feature type="region of interest" description="Disordered" evidence="1">
    <location>
        <begin position="231"/>
        <end position="255"/>
    </location>
</feature>
<feature type="region of interest" description="Disordered" evidence="1">
    <location>
        <begin position="525"/>
        <end position="602"/>
    </location>
</feature>
<organism evidence="3 4">
    <name type="scientific">Puccinia sorghi</name>
    <dbReference type="NCBI Taxonomy" id="27349"/>
    <lineage>
        <taxon>Eukaryota</taxon>
        <taxon>Fungi</taxon>
        <taxon>Dikarya</taxon>
        <taxon>Basidiomycota</taxon>
        <taxon>Pucciniomycotina</taxon>
        <taxon>Pucciniomycetes</taxon>
        <taxon>Pucciniales</taxon>
        <taxon>Pucciniaceae</taxon>
        <taxon>Puccinia</taxon>
    </lineage>
</organism>
<dbReference type="InterPro" id="IPR007330">
    <property type="entry name" value="MIT_dom"/>
</dbReference>
<dbReference type="VEuPathDB" id="FungiDB:VP01_1517g3"/>
<sequence>MNDPIRPSPSVSPEPPQALSQHPLPLSNHHPQNSPQITPSSSPHIPPPTPSLIQDTIQTPSPQSGFNHHHHQSLSSTTPTASKHNPSQNVLSIALSKAQTAVQLDSALQIPEAIRAYTEAVLLLEEVIENIDTTNKDREQKETEALSRDEARDKLCTDAIWKQLARDNLNDLDREELESRLRERKQKWQEKLWKVQKRKKARAEEGERLIGIHNTYASRIAELQIEILSNPRPTFQSDHPPESPSTPHWSQHENQQSPFIHYRTLPEGERTSVSSGSTTREAVQSHHYDLPSTPQPTNQEQLSLLSESLSLPYEIEEEEKDIVSERLPRYDSIHSQINRSRTSSSASLSLRGTTQSNESLSSSIFSHSYNLNQPRSTHSQASSVVQLDLLDAQNPSSVDPRRPASRHPNNFPDATLDFNPPLSPHTVVPHFNQTIPRPSSRKLLVSQTTTQGTISQRRRSPSCLDTARQALSRSRGHQETGATLSIQPINPTDLSSSMNRRPSNLCLMGTVPSAAIPLRLRSYSQPGKRPGLPPSFLFDNSHPVPNSPLRSVLSQGPAPPKPSSIPPNNANPASQDIPHSSPLNHTPTPPLTYPNGGMTRSDSLHALPAYEIQPYPHASLSPGSMYSGSAAPIGELPTYPTTPARRPFHLMRQIRASMSTGAYVSPRLYVPRQMWYQIQIKLHGLETKIKLMDTLIAGLELVERDGAVLIGTDTLGGPPTTKESVWDSSEARKPKPTLSSQVLTVTERFMKRLEVFEELLDNLQTGGAKKLGLNASGVQETAYGQDTMRKGSGFGTLMAHKLGKGLDRINIGRGNADLPSLYIDTIARLFDKSQTIDTHLAILDLAARTQGNTAGAGMYGTIGQQSKQHIEGRLRRVSEFYSTVVCRFVVADMGVLLDKYVKRGGSWCSD</sequence>
<accession>A0A0L6VIT0</accession>
<dbReference type="PANTHER" id="PTHR37327">
    <property type="entry name" value="CHROMOSOME 1, WHOLE GENOME SHOTGUN SEQUENCE"/>
    <property type="match status" value="1"/>
</dbReference>
<feature type="compositionally biased region" description="Low complexity" evidence="1">
    <location>
        <begin position="34"/>
        <end position="43"/>
    </location>
</feature>
<dbReference type="OrthoDB" id="2245455at2759"/>